<dbReference type="Proteomes" id="UP000828390">
    <property type="component" value="Unassembled WGS sequence"/>
</dbReference>
<reference evidence="1" key="2">
    <citation type="submission" date="2020-11" db="EMBL/GenBank/DDBJ databases">
        <authorList>
            <person name="McCartney M.A."/>
            <person name="Auch B."/>
            <person name="Kono T."/>
            <person name="Mallez S."/>
            <person name="Becker A."/>
            <person name="Gohl D.M."/>
            <person name="Silverstein K.A.T."/>
            <person name="Koren S."/>
            <person name="Bechman K.B."/>
            <person name="Herman A."/>
            <person name="Abrahante J.E."/>
            <person name="Garbe J."/>
        </authorList>
    </citation>
    <scope>NUCLEOTIDE SEQUENCE</scope>
    <source>
        <strain evidence="1">Duluth1</strain>
        <tissue evidence="1">Whole animal</tissue>
    </source>
</reference>
<dbReference type="EMBL" id="JAIWYP010000015">
    <property type="protein sequence ID" value="KAH3699144.1"/>
    <property type="molecule type" value="Genomic_DNA"/>
</dbReference>
<accession>A0A9D3YHZ7</accession>
<evidence type="ECO:0000313" key="2">
    <source>
        <dbReference type="Proteomes" id="UP000828390"/>
    </source>
</evidence>
<evidence type="ECO:0000313" key="1">
    <source>
        <dbReference type="EMBL" id="KAH3699144.1"/>
    </source>
</evidence>
<reference evidence="1" key="1">
    <citation type="journal article" date="2019" name="bioRxiv">
        <title>The Genome of the Zebra Mussel, Dreissena polymorpha: A Resource for Invasive Species Research.</title>
        <authorList>
            <person name="McCartney M.A."/>
            <person name="Auch B."/>
            <person name="Kono T."/>
            <person name="Mallez S."/>
            <person name="Zhang Y."/>
            <person name="Obille A."/>
            <person name="Becker A."/>
            <person name="Abrahante J.E."/>
            <person name="Garbe J."/>
            <person name="Badalamenti J.P."/>
            <person name="Herman A."/>
            <person name="Mangelson H."/>
            <person name="Liachko I."/>
            <person name="Sullivan S."/>
            <person name="Sone E.D."/>
            <person name="Koren S."/>
            <person name="Silverstein K.A.T."/>
            <person name="Beckman K.B."/>
            <person name="Gohl D.M."/>
        </authorList>
    </citation>
    <scope>NUCLEOTIDE SEQUENCE</scope>
    <source>
        <strain evidence="1">Duluth1</strain>
        <tissue evidence="1">Whole animal</tissue>
    </source>
</reference>
<protein>
    <submittedName>
        <fullName evidence="1">Uncharacterized protein</fullName>
    </submittedName>
</protein>
<organism evidence="1 2">
    <name type="scientific">Dreissena polymorpha</name>
    <name type="common">Zebra mussel</name>
    <name type="synonym">Mytilus polymorpha</name>
    <dbReference type="NCBI Taxonomy" id="45954"/>
    <lineage>
        <taxon>Eukaryota</taxon>
        <taxon>Metazoa</taxon>
        <taxon>Spiralia</taxon>
        <taxon>Lophotrochozoa</taxon>
        <taxon>Mollusca</taxon>
        <taxon>Bivalvia</taxon>
        <taxon>Autobranchia</taxon>
        <taxon>Heteroconchia</taxon>
        <taxon>Euheterodonta</taxon>
        <taxon>Imparidentia</taxon>
        <taxon>Neoheterodontei</taxon>
        <taxon>Myida</taxon>
        <taxon>Dreissenoidea</taxon>
        <taxon>Dreissenidae</taxon>
        <taxon>Dreissena</taxon>
    </lineage>
</organism>
<proteinExistence type="predicted"/>
<gene>
    <name evidence="1" type="ORF">DPMN_074098</name>
</gene>
<comment type="caution">
    <text evidence="1">The sequence shown here is derived from an EMBL/GenBank/DDBJ whole genome shotgun (WGS) entry which is preliminary data.</text>
</comment>
<dbReference type="AlphaFoldDB" id="A0A9D3YHZ7"/>
<sequence>MKQVTLKYGLMSGCRKQDYIAILQRVLDILPEAPVVDCFCMDFEICLSQALRQVFPRTVLKGCAIGPNL</sequence>
<keyword evidence="2" id="KW-1185">Reference proteome</keyword>
<name>A0A9D3YHZ7_DREPO</name>